<keyword evidence="3" id="KW-1185">Reference proteome</keyword>
<dbReference type="PANTHER" id="PTHR35104:SF6">
    <property type="entry name" value="PROTEIN, PUTATIVE-RELATED"/>
    <property type="match status" value="1"/>
</dbReference>
<proteinExistence type="predicted"/>
<feature type="region of interest" description="Disordered" evidence="1">
    <location>
        <begin position="163"/>
        <end position="194"/>
    </location>
</feature>
<reference evidence="2" key="1">
    <citation type="journal article" date="2023" name="bioRxiv">
        <title>Improved chromosome-level genome assembly for marigold (Tagetes erecta).</title>
        <authorList>
            <person name="Jiang F."/>
            <person name="Yuan L."/>
            <person name="Wang S."/>
            <person name="Wang H."/>
            <person name="Xu D."/>
            <person name="Wang A."/>
            <person name="Fan W."/>
        </authorList>
    </citation>
    <scope>NUCLEOTIDE SEQUENCE</scope>
    <source>
        <strain evidence="2">WSJ</strain>
        <tissue evidence="2">Leaf</tissue>
    </source>
</reference>
<gene>
    <name evidence="2" type="ORF">QVD17_00999</name>
</gene>
<organism evidence="2 3">
    <name type="scientific">Tagetes erecta</name>
    <name type="common">African marigold</name>
    <dbReference type="NCBI Taxonomy" id="13708"/>
    <lineage>
        <taxon>Eukaryota</taxon>
        <taxon>Viridiplantae</taxon>
        <taxon>Streptophyta</taxon>
        <taxon>Embryophyta</taxon>
        <taxon>Tracheophyta</taxon>
        <taxon>Spermatophyta</taxon>
        <taxon>Magnoliopsida</taxon>
        <taxon>eudicotyledons</taxon>
        <taxon>Gunneridae</taxon>
        <taxon>Pentapetalae</taxon>
        <taxon>asterids</taxon>
        <taxon>campanulids</taxon>
        <taxon>Asterales</taxon>
        <taxon>Asteraceae</taxon>
        <taxon>Asteroideae</taxon>
        <taxon>Heliantheae alliance</taxon>
        <taxon>Tageteae</taxon>
        <taxon>Tagetes</taxon>
    </lineage>
</organism>
<dbReference type="EMBL" id="JAUHHV010000001">
    <property type="protein sequence ID" value="KAK1435238.1"/>
    <property type="molecule type" value="Genomic_DNA"/>
</dbReference>
<name>A0AAD8L671_TARER</name>
<feature type="region of interest" description="Disordered" evidence="1">
    <location>
        <begin position="1"/>
        <end position="62"/>
    </location>
</feature>
<evidence type="ECO:0000256" key="1">
    <source>
        <dbReference type="SAM" id="MobiDB-lite"/>
    </source>
</evidence>
<accession>A0AAD8L671</accession>
<evidence type="ECO:0000313" key="2">
    <source>
        <dbReference type="EMBL" id="KAK1435238.1"/>
    </source>
</evidence>
<sequence length="194" mass="21914">MGMDMEIDIDKKKKKRQSDTTPTSSKRNKSQDHHEQTASEEEEEDVEVVGTILLSESEEEEDADIKDTLLSSELEEISPNHNQQTETKMVFNSVLVASVATVSTDIWQSIACISEPISGQELLDLVICFPLHQLAQFALCIWSFFCLPLSPVDSYYHYYTYDDEDEDEDDDDDDLSSAGGCFSGYDPYSDDHSD</sequence>
<feature type="compositionally biased region" description="Acidic residues" evidence="1">
    <location>
        <begin position="163"/>
        <end position="175"/>
    </location>
</feature>
<dbReference type="PANTHER" id="PTHR35104">
    <property type="entry name" value="OS03G0807000 PROTEIN"/>
    <property type="match status" value="1"/>
</dbReference>
<dbReference type="AlphaFoldDB" id="A0AAD8L671"/>
<comment type="caution">
    <text evidence="2">The sequence shown here is derived from an EMBL/GenBank/DDBJ whole genome shotgun (WGS) entry which is preliminary data.</text>
</comment>
<feature type="compositionally biased region" description="Acidic residues" evidence="1">
    <location>
        <begin position="38"/>
        <end position="47"/>
    </location>
</feature>
<dbReference type="Proteomes" id="UP001229421">
    <property type="component" value="Unassembled WGS sequence"/>
</dbReference>
<protein>
    <submittedName>
        <fullName evidence="2">Uncharacterized protein</fullName>
    </submittedName>
</protein>
<evidence type="ECO:0000313" key="3">
    <source>
        <dbReference type="Proteomes" id="UP001229421"/>
    </source>
</evidence>